<dbReference type="Proteomes" id="UP001229421">
    <property type="component" value="Unassembled WGS sequence"/>
</dbReference>
<accession>A0AAD8JKQ2</accession>
<evidence type="ECO:0000313" key="1">
    <source>
        <dbReference type="EMBL" id="KAK1406209.1"/>
    </source>
</evidence>
<dbReference type="EMBL" id="JAUHHV010000012">
    <property type="protein sequence ID" value="KAK1406209.1"/>
    <property type="molecule type" value="Genomic_DNA"/>
</dbReference>
<keyword evidence="2" id="KW-1185">Reference proteome</keyword>
<reference evidence="1" key="1">
    <citation type="journal article" date="2023" name="bioRxiv">
        <title>Improved chromosome-level genome assembly for marigold (Tagetes erecta).</title>
        <authorList>
            <person name="Jiang F."/>
            <person name="Yuan L."/>
            <person name="Wang S."/>
            <person name="Wang H."/>
            <person name="Xu D."/>
            <person name="Wang A."/>
            <person name="Fan W."/>
        </authorList>
    </citation>
    <scope>NUCLEOTIDE SEQUENCE</scope>
    <source>
        <strain evidence="1">WSJ</strain>
        <tissue evidence="1">Leaf</tissue>
    </source>
</reference>
<sequence length="115" mass="12638">MHGLKLSNMVKNKVGSVEILPRRGTWNNKGDVSRDNGGNFDSAKVEKTSVATTNGIHASNTVHSYADMAKKIGVDSDNLGTKHNFRYMVNVESKQGFDVVLPKDSIRAVCNKLEF</sequence>
<protein>
    <submittedName>
        <fullName evidence="1">Uncharacterized protein</fullName>
    </submittedName>
</protein>
<comment type="caution">
    <text evidence="1">The sequence shown here is derived from an EMBL/GenBank/DDBJ whole genome shotgun (WGS) entry which is preliminary data.</text>
</comment>
<gene>
    <name evidence="1" type="ORF">QVD17_41498</name>
</gene>
<evidence type="ECO:0000313" key="2">
    <source>
        <dbReference type="Proteomes" id="UP001229421"/>
    </source>
</evidence>
<proteinExistence type="predicted"/>
<organism evidence="1 2">
    <name type="scientific">Tagetes erecta</name>
    <name type="common">African marigold</name>
    <dbReference type="NCBI Taxonomy" id="13708"/>
    <lineage>
        <taxon>Eukaryota</taxon>
        <taxon>Viridiplantae</taxon>
        <taxon>Streptophyta</taxon>
        <taxon>Embryophyta</taxon>
        <taxon>Tracheophyta</taxon>
        <taxon>Spermatophyta</taxon>
        <taxon>Magnoliopsida</taxon>
        <taxon>eudicotyledons</taxon>
        <taxon>Gunneridae</taxon>
        <taxon>Pentapetalae</taxon>
        <taxon>asterids</taxon>
        <taxon>campanulids</taxon>
        <taxon>Asterales</taxon>
        <taxon>Asteraceae</taxon>
        <taxon>Asteroideae</taxon>
        <taxon>Heliantheae alliance</taxon>
        <taxon>Tageteae</taxon>
        <taxon>Tagetes</taxon>
    </lineage>
</organism>
<name>A0AAD8JKQ2_TARER</name>
<dbReference type="AlphaFoldDB" id="A0AAD8JKQ2"/>